<dbReference type="PANTHER" id="PTHR13527">
    <property type="entry name" value="SAYSVFN DOMAIN-CONTAINING PROTEIN 1"/>
    <property type="match status" value="1"/>
</dbReference>
<dbReference type="OrthoDB" id="71310at2759"/>
<dbReference type="Proteomes" id="UP000028582">
    <property type="component" value="Unassembled WGS sequence"/>
</dbReference>
<evidence type="ECO:0000256" key="2">
    <source>
        <dbReference type="SAM" id="Phobius"/>
    </source>
</evidence>
<accession>A0A080ZPQ5</accession>
<evidence type="ECO:0000313" key="4">
    <source>
        <dbReference type="EMBL" id="ETO68616.1"/>
    </source>
</evidence>
<sequence length="381" mass="43697">MLGDGPPPTEVLDAMSSYAESHQVQEMLHILLTRLLETQPLDSLEFLIQTLQKDDQLDALEKKAALQRFDLRREKTKKQLVLQLYKRLMALQRTQHTDKLEAQGVHLARGFLTSQLRLDETRCHMQKLFPSHYRDLIAWFIAHEGELPAAIPAEQFTKTCMQVLRMQASAICGLVKMDRPMPRRMRADDQGPLDWLVPFIPPVLRVNRDTRAKIRRKVEQLLSKETLESVALALRPHWRSLASYSLVASVWIGGLMYIHDNEPEFAAAYVILSGFAVLCYHLLFGGESRADGMSAYSVFNRGAQRMLGSLSAEQFENEIRHRQPGYEDAPIPRRPGGAAQALDHHDEVYDEDDPDLLEALKLSLQEKKREARRARRTSRRK</sequence>
<evidence type="ECO:0000313" key="5">
    <source>
        <dbReference type="Proteomes" id="UP000028582"/>
    </source>
</evidence>
<comment type="caution">
    <text evidence="4">The sequence shown here is derived from an EMBL/GenBank/DDBJ whole genome shotgun (WGS) entry which is preliminary data.</text>
</comment>
<keyword evidence="2" id="KW-0472">Membrane</keyword>
<dbReference type="PANTHER" id="PTHR13527:SF0">
    <property type="entry name" value="SAYSVFN DOMAIN-CONTAINING PROTEIN 1"/>
    <property type="match status" value="1"/>
</dbReference>
<dbReference type="InterPro" id="IPR003903">
    <property type="entry name" value="UIM_dom"/>
</dbReference>
<feature type="transmembrane region" description="Helical" evidence="2">
    <location>
        <begin position="265"/>
        <end position="284"/>
    </location>
</feature>
<dbReference type="CDD" id="cd22979">
    <property type="entry name" value="DD_AK8"/>
    <property type="match status" value="1"/>
</dbReference>
<keyword evidence="2" id="KW-0812">Transmembrane</keyword>
<dbReference type="Pfam" id="PF10260">
    <property type="entry name" value="SAYSvFN"/>
    <property type="match status" value="1"/>
</dbReference>
<dbReference type="InterPro" id="IPR039159">
    <property type="entry name" value="SAYSD1"/>
</dbReference>
<dbReference type="AlphaFoldDB" id="A0A080ZPQ5"/>
<dbReference type="InterPro" id="IPR019387">
    <property type="entry name" value="SAYSvFN_dom"/>
</dbReference>
<dbReference type="EMBL" id="ANJA01002625">
    <property type="protein sequence ID" value="ETO68616.1"/>
    <property type="molecule type" value="Genomic_DNA"/>
</dbReference>
<name>A0A080ZPQ5_PHYNI</name>
<dbReference type="PROSITE" id="PS50330">
    <property type="entry name" value="UIM"/>
    <property type="match status" value="1"/>
</dbReference>
<feature type="domain" description="SAYSvFN" evidence="3">
    <location>
        <begin position="249"/>
        <end position="319"/>
    </location>
</feature>
<protein>
    <recommendedName>
        <fullName evidence="3">SAYSvFN domain-containing protein</fullName>
    </recommendedName>
</protein>
<proteinExistence type="predicted"/>
<feature type="region of interest" description="Disordered" evidence="1">
    <location>
        <begin position="322"/>
        <end position="347"/>
    </location>
</feature>
<evidence type="ECO:0000259" key="3">
    <source>
        <dbReference type="Pfam" id="PF10260"/>
    </source>
</evidence>
<evidence type="ECO:0000256" key="1">
    <source>
        <dbReference type="SAM" id="MobiDB-lite"/>
    </source>
</evidence>
<reference evidence="4 5" key="1">
    <citation type="submission" date="2013-11" db="EMBL/GenBank/DDBJ databases">
        <title>The Genome Sequence of Phytophthora parasitica P1976.</title>
        <authorList>
            <consortium name="The Broad Institute Genomics Platform"/>
            <person name="Russ C."/>
            <person name="Tyler B."/>
            <person name="Panabieres F."/>
            <person name="Shan W."/>
            <person name="Tripathy S."/>
            <person name="Grunwald N."/>
            <person name="Machado M."/>
            <person name="Johnson C.S."/>
            <person name="Walker B."/>
            <person name="Young S."/>
            <person name="Zeng Q."/>
            <person name="Gargeya S."/>
            <person name="Fitzgerald M."/>
            <person name="Haas B."/>
            <person name="Abouelleil A."/>
            <person name="Allen A.W."/>
            <person name="Alvarado L."/>
            <person name="Arachchi H.M."/>
            <person name="Berlin A.M."/>
            <person name="Chapman S.B."/>
            <person name="Gainer-Dewar J."/>
            <person name="Goldberg J."/>
            <person name="Griggs A."/>
            <person name="Gujja S."/>
            <person name="Hansen M."/>
            <person name="Howarth C."/>
            <person name="Imamovic A."/>
            <person name="Ireland A."/>
            <person name="Larimer J."/>
            <person name="McCowan C."/>
            <person name="Murphy C."/>
            <person name="Pearson M."/>
            <person name="Poon T.W."/>
            <person name="Priest M."/>
            <person name="Roberts A."/>
            <person name="Saif S."/>
            <person name="Shea T."/>
            <person name="Sisk P."/>
            <person name="Sykes S."/>
            <person name="Wortman J."/>
            <person name="Nusbaum C."/>
            <person name="Birren B."/>
        </authorList>
    </citation>
    <scope>NUCLEOTIDE SEQUENCE [LARGE SCALE GENOMIC DNA]</scope>
    <source>
        <strain evidence="4 5">P1976</strain>
    </source>
</reference>
<organism evidence="4 5">
    <name type="scientific">Phytophthora nicotianae P1976</name>
    <dbReference type="NCBI Taxonomy" id="1317066"/>
    <lineage>
        <taxon>Eukaryota</taxon>
        <taxon>Sar</taxon>
        <taxon>Stramenopiles</taxon>
        <taxon>Oomycota</taxon>
        <taxon>Peronosporomycetes</taxon>
        <taxon>Peronosporales</taxon>
        <taxon>Peronosporaceae</taxon>
        <taxon>Phytophthora</taxon>
    </lineage>
</organism>
<gene>
    <name evidence="4" type="ORF">F444_14548</name>
</gene>
<keyword evidence="2" id="KW-1133">Transmembrane helix</keyword>